<accession>A0A4R2JF99</accession>
<dbReference type="RefSeq" id="WP_132123884.1">
    <property type="nucleotide sequence ID" value="NZ_SLWS01000011.1"/>
</dbReference>
<sequence>MTTERMPAARVVPRRSVINGDPSQIVGPPWTAGLYYFALLAAAAVDIVTFHQVLTAAIDEDRLTLWLLAVGFTVVCLVLSHTVGQQSKQSVETRHVVGARTAALLFLVGWFVLGLVAFLVRWNFVDPGGGAGFTIVVDGHAVPPPDTGAEERHLSAWLFAALYVASGLVSGYSGYKRYHPAARQYMRALARRTKAAKKLGDLSADLAEITQLVADVNEAKARRVEAWHGLQAQCEAAAERLKNDTRLALIQKTAGRRQLDGRSADSGEEGR</sequence>
<keyword evidence="1" id="KW-0472">Membrane</keyword>
<proteinExistence type="predicted"/>
<dbReference type="OrthoDB" id="3688754at2"/>
<feature type="transmembrane region" description="Helical" evidence="1">
    <location>
        <begin position="104"/>
        <end position="124"/>
    </location>
</feature>
<keyword evidence="1" id="KW-0812">Transmembrane</keyword>
<feature type="transmembrane region" description="Helical" evidence="1">
    <location>
        <begin position="34"/>
        <end position="58"/>
    </location>
</feature>
<dbReference type="AlphaFoldDB" id="A0A4R2JF99"/>
<name>A0A4R2JF99_9PSEU</name>
<evidence type="ECO:0000256" key="1">
    <source>
        <dbReference type="SAM" id="Phobius"/>
    </source>
</evidence>
<comment type="caution">
    <text evidence="2">The sequence shown here is derived from an EMBL/GenBank/DDBJ whole genome shotgun (WGS) entry which is preliminary data.</text>
</comment>
<evidence type="ECO:0000313" key="2">
    <source>
        <dbReference type="EMBL" id="TCO52915.1"/>
    </source>
</evidence>
<dbReference type="Proteomes" id="UP000295680">
    <property type="component" value="Unassembled WGS sequence"/>
</dbReference>
<evidence type="ECO:0000313" key="3">
    <source>
        <dbReference type="Proteomes" id="UP000295680"/>
    </source>
</evidence>
<keyword evidence="1" id="KW-1133">Transmembrane helix</keyword>
<gene>
    <name evidence="2" type="ORF">EV192_111109</name>
</gene>
<dbReference type="EMBL" id="SLWS01000011">
    <property type="protein sequence ID" value="TCO52915.1"/>
    <property type="molecule type" value="Genomic_DNA"/>
</dbReference>
<feature type="transmembrane region" description="Helical" evidence="1">
    <location>
        <begin position="154"/>
        <end position="175"/>
    </location>
</feature>
<feature type="transmembrane region" description="Helical" evidence="1">
    <location>
        <begin position="64"/>
        <end position="83"/>
    </location>
</feature>
<organism evidence="2 3">
    <name type="scientific">Actinocrispum wychmicini</name>
    <dbReference type="NCBI Taxonomy" id="1213861"/>
    <lineage>
        <taxon>Bacteria</taxon>
        <taxon>Bacillati</taxon>
        <taxon>Actinomycetota</taxon>
        <taxon>Actinomycetes</taxon>
        <taxon>Pseudonocardiales</taxon>
        <taxon>Pseudonocardiaceae</taxon>
        <taxon>Actinocrispum</taxon>
    </lineage>
</organism>
<keyword evidence="3" id="KW-1185">Reference proteome</keyword>
<reference evidence="2 3" key="1">
    <citation type="submission" date="2019-03" db="EMBL/GenBank/DDBJ databases">
        <title>Genomic Encyclopedia of Type Strains, Phase IV (KMG-IV): sequencing the most valuable type-strain genomes for metagenomic binning, comparative biology and taxonomic classification.</title>
        <authorList>
            <person name="Goeker M."/>
        </authorList>
    </citation>
    <scope>NUCLEOTIDE SEQUENCE [LARGE SCALE GENOMIC DNA]</scope>
    <source>
        <strain evidence="2 3">DSM 45934</strain>
    </source>
</reference>
<protein>
    <submittedName>
        <fullName evidence="2">Uncharacterized protein</fullName>
    </submittedName>
</protein>